<name>A0A1S3H1A2_LINAN</name>
<dbReference type="AlphaFoldDB" id="A0A1S3H1A2"/>
<dbReference type="KEGG" id="lak:106151283"/>
<dbReference type="InterPro" id="IPR035938">
    <property type="entry name" value="Hemerythrin-like_sf"/>
</dbReference>
<dbReference type="PANTHER" id="PTHR37164">
    <property type="entry name" value="BACTERIOHEMERYTHRIN"/>
    <property type="match status" value="1"/>
</dbReference>
<dbReference type="NCBIfam" id="TIGR00058">
    <property type="entry name" value="Hemerythrin"/>
    <property type="match status" value="1"/>
</dbReference>
<dbReference type="Gene3D" id="1.20.120.50">
    <property type="entry name" value="Hemerythrin-like"/>
    <property type="match status" value="1"/>
</dbReference>
<evidence type="ECO:0000313" key="6">
    <source>
        <dbReference type="RefSeq" id="XP_013379915.1"/>
    </source>
</evidence>
<dbReference type="Pfam" id="PF01814">
    <property type="entry name" value="Hemerythrin"/>
    <property type="match status" value="1"/>
</dbReference>
<dbReference type="InParanoid" id="A0A1S3H1A2"/>
<dbReference type="InterPro" id="IPR012312">
    <property type="entry name" value="Hemerythrin-like"/>
</dbReference>
<evidence type="ECO:0000313" key="5">
    <source>
        <dbReference type="Proteomes" id="UP000085678"/>
    </source>
</evidence>
<comment type="similarity">
    <text evidence="1">Belongs to the hemerythrin family.</text>
</comment>
<keyword evidence="2" id="KW-0479">Metal-binding</keyword>
<dbReference type="PRINTS" id="PR00186">
    <property type="entry name" value="HEMERYTHRIN"/>
</dbReference>
<proteinExistence type="inferred from homology"/>
<keyword evidence="3" id="KW-0408">Iron</keyword>
<dbReference type="SUPFAM" id="SSF47188">
    <property type="entry name" value="Hemerythrin-like"/>
    <property type="match status" value="1"/>
</dbReference>
<dbReference type="NCBIfam" id="TIGR02481">
    <property type="entry name" value="hemeryth_dom"/>
    <property type="match status" value="1"/>
</dbReference>
<dbReference type="GeneID" id="106151283"/>
<evidence type="ECO:0000256" key="2">
    <source>
        <dbReference type="ARBA" id="ARBA00022723"/>
    </source>
</evidence>
<gene>
    <name evidence="6" type="primary">LOC106151283</name>
</gene>
<protein>
    <submittedName>
        <fullName evidence="6">Myohemerythrin</fullName>
    </submittedName>
</protein>
<dbReference type="RefSeq" id="XP_013379915.1">
    <property type="nucleotide sequence ID" value="XM_013524461.1"/>
</dbReference>
<dbReference type="OrthoDB" id="10249344at2759"/>
<dbReference type="PANTHER" id="PTHR37164:SF1">
    <property type="entry name" value="BACTERIOHEMERYTHRIN"/>
    <property type="match status" value="1"/>
</dbReference>
<dbReference type="InterPro" id="IPR016131">
    <property type="entry name" value="Haemerythrin_Fe_BS"/>
</dbReference>
<evidence type="ECO:0000256" key="3">
    <source>
        <dbReference type="ARBA" id="ARBA00023004"/>
    </source>
</evidence>
<accession>A0A1S3H1A2</accession>
<dbReference type="GO" id="GO:0005506">
    <property type="term" value="F:iron ion binding"/>
    <property type="evidence" value="ECO:0007669"/>
    <property type="project" value="InterPro"/>
</dbReference>
<evidence type="ECO:0000259" key="4">
    <source>
        <dbReference type="Pfam" id="PF01814"/>
    </source>
</evidence>
<dbReference type="InterPro" id="IPR012827">
    <property type="entry name" value="Hemerythrin_metal-bd"/>
</dbReference>
<dbReference type="CDD" id="cd12107">
    <property type="entry name" value="Hemerythrin"/>
    <property type="match status" value="1"/>
</dbReference>
<dbReference type="OMA" id="THFRTEE"/>
<organism evidence="5 6">
    <name type="scientific">Lingula anatina</name>
    <name type="common">Brachiopod</name>
    <name type="synonym">Lingula unguis</name>
    <dbReference type="NCBI Taxonomy" id="7574"/>
    <lineage>
        <taxon>Eukaryota</taxon>
        <taxon>Metazoa</taxon>
        <taxon>Spiralia</taxon>
        <taxon>Lophotrochozoa</taxon>
        <taxon>Brachiopoda</taxon>
        <taxon>Linguliformea</taxon>
        <taxon>Lingulata</taxon>
        <taxon>Lingulida</taxon>
        <taxon>Linguloidea</taxon>
        <taxon>Lingulidae</taxon>
        <taxon>Lingula</taxon>
    </lineage>
</organism>
<evidence type="ECO:0000256" key="1">
    <source>
        <dbReference type="ARBA" id="ARBA00010587"/>
    </source>
</evidence>
<dbReference type="PROSITE" id="PS00550">
    <property type="entry name" value="HEMERYTHRINS"/>
    <property type="match status" value="1"/>
</dbReference>
<dbReference type="InterPro" id="IPR050669">
    <property type="entry name" value="Hemerythrin"/>
</dbReference>
<sequence>MPLSWIFRRHQRLKEEMKEEHEEIPKPFVWDESFRVYYDNLDEDHRKLFQGIFNCAKNPGSAQVLLDTIHVYRDHFVSEERMMKEAGFSGHDSHKSLHTKFLAEMISFQLPLDAETLEYCKDWLVHHIKSVDFNYKGKLQWKSEK</sequence>
<dbReference type="InterPro" id="IPR002063">
    <property type="entry name" value="Haemerythrin"/>
</dbReference>
<reference evidence="6" key="1">
    <citation type="submission" date="2025-08" db="UniProtKB">
        <authorList>
            <consortium name="RefSeq"/>
        </authorList>
    </citation>
    <scope>IDENTIFICATION</scope>
    <source>
        <tissue evidence="6">Gonads</tissue>
    </source>
</reference>
<feature type="domain" description="Hemerythrin-like" evidence="4">
    <location>
        <begin position="38"/>
        <end position="138"/>
    </location>
</feature>
<keyword evidence="5" id="KW-1185">Reference proteome</keyword>
<dbReference type="Proteomes" id="UP000085678">
    <property type="component" value="Unplaced"/>
</dbReference>